<dbReference type="GO" id="GO:0016616">
    <property type="term" value="F:oxidoreductase activity, acting on the CH-OH group of donors, NAD or NADP as acceptor"/>
    <property type="evidence" value="ECO:0007669"/>
    <property type="project" value="TreeGrafter"/>
</dbReference>
<dbReference type="Gene3D" id="1.20.1070.10">
    <property type="entry name" value="Rhodopsin 7-helix transmembrane proteins"/>
    <property type="match status" value="1"/>
</dbReference>
<dbReference type="Proteomes" id="UP000035681">
    <property type="component" value="Unplaced"/>
</dbReference>
<evidence type="ECO:0000256" key="6">
    <source>
        <dbReference type="ARBA" id="ARBA00023445"/>
    </source>
</evidence>
<evidence type="ECO:0000256" key="5">
    <source>
        <dbReference type="ARBA" id="ARBA00023136"/>
    </source>
</evidence>
<proteinExistence type="inferred from homology"/>
<dbReference type="SUPFAM" id="SSF51735">
    <property type="entry name" value="NAD(P)-binding Rossmann-fold domains"/>
    <property type="match status" value="1"/>
</dbReference>
<dbReference type="CDD" id="cd14978">
    <property type="entry name" value="7tmA_FMRFamide_R-like"/>
    <property type="match status" value="1"/>
</dbReference>
<feature type="transmembrane region" description="Helical" evidence="7">
    <location>
        <begin position="82"/>
        <end position="105"/>
    </location>
</feature>
<dbReference type="InterPro" id="IPR050425">
    <property type="entry name" value="NAD(P)_dehydrat-like"/>
</dbReference>
<dbReference type="PANTHER" id="PTHR10366:SF564">
    <property type="entry name" value="STEROL-4-ALPHA-CARBOXYLATE 3-DEHYDROGENASE, DECARBOXYLATING"/>
    <property type="match status" value="1"/>
</dbReference>
<sequence length="982" mass="112062">YCVLIMSFDSNVSTIDNFNSNGTVIDIDSGKNDLISFDYIENITSTMDWCFNIIAYYETSDSNVSDVINVLNSLYTYSSFSFWINGVATSILTIFGLIGNIFLFHQIRSKNYFSSRLSGHLIMLCIWDIALLLCCELTYGLSSLYYGMTPFYGITAYILYFFTPTASFCITGSIWQVLVVTTERYIAVSRPLERRTQKFYFPLKLLCFIIILGSVVLNFTTAPFEKSLKECYEFTSQGFAFNTQIVPMVHLIPDIFFRAPLPIIAIAVLTIKTLHLCKKRQVGQQIINKKTKKNVPFMLTILNIKFVCCNTFYMFNTILMEVLGFGSKTGSSSNDDQVDINQYTTSLYLTDLSNFLLALHGATNWLIFYNWPTFKNSFKKQSKEGKFTHTICSTSLKESLIDKNILNEIIQEWNDKGIYVSIKFVQKFINEKPKLLNNYNNIEYENIKEVGENVHKIINQFLEILSSNETSLEDLAKYCKNIGSTYYKINYYLNADILKTMRNYLSEILLLTPVINLSESQIITTNVKKKNKLVNNSPQSTFLLEKYCHKLFNFAIREMKSGAICAAVEARRIPIKNVCSEKVLVEYECNDNSEKIRFIDDKKTTNTFHEFIDKNNEYNDNFYYKNYNFYKLVLVTGASGYLASHCVLQLLTSGYKVRGTVRSLKNKKKIEHLLNLPNAKNNLTLVEADLTKELDSWVNVVKDCDYVLHVASPFPIVSDESVIKIAVDGTMVVLKAANKCLSVKKVVLTSSCAAINEGHEDENRTFTEKDWSNVDSPKMKYYAKSKTLAEKAAWDYVNNITSGNKFPLTCLNPTLIVGPLLSTDQGTSVSVIKKFLSGEMPALPAFQMGFVDVRDVAEAHIIAMTNDEVNGERILLTDTPSLWFKDVAECLRPEFSKSGYRIPRFQVPYLFLWIYSFIDSETGEILDRINREVNFDNSKGRKLLGRNFKNAKISIVEMAHSLIENGILPKKRGYKGKSMNNN</sequence>
<feature type="transmembrane region" description="Helical" evidence="7">
    <location>
        <begin position="295"/>
        <end position="315"/>
    </location>
</feature>
<evidence type="ECO:0000259" key="8">
    <source>
        <dbReference type="PROSITE" id="PS50262"/>
    </source>
</evidence>
<reference evidence="10" key="1">
    <citation type="submission" date="2024-02" db="UniProtKB">
        <authorList>
            <consortium name="WormBaseParasite"/>
        </authorList>
    </citation>
    <scope>IDENTIFICATION</scope>
</reference>
<name>A0AAF5CYX8_STRER</name>
<feature type="transmembrane region" description="Helical" evidence="7">
    <location>
        <begin position="117"/>
        <end position="139"/>
    </location>
</feature>
<protein>
    <submittedName>
        <fullName evidence="10">G_PROTEIN_RECEP_F1_2 domain-containing protein</fullName>
    </submittedName>
</protein>
<dbReference type="InterPro" id="IPR017452">
    <property type="entry name" value="GPCR_Rhodpsn_7TM"/>
</dbReference>
<accession>A0AAF5CYX8</accession>
<dbReference type="CDD" id="cd05227">
    <property type="entry name" value="AR_SDR_e"/>
    <property type="match status" value="1"/>
</dbReference>
<comment type="similarity">
    <text evidence="6">Belongs to the NAD(P)-dependent epimerase/dehydratase family. Dihydroflavonol-4-reductase subfamily.</text>
</comment>
<evidence type="ECO:0000256" key="2">
    <source>
        <dbReference type="ARBA" id="ARBA00022692"/>
    </source>
</evidence>
<keyword evidence="4" id="KW-0560">Oxidoreductase</keyword>
<dbReference type="Gene3D" id="3.40.50.720">
    <property type="entry name" value="NAD(P)-binding Rossmann-like Domain"/>
    <property type="match status" value="1"/>
</dbReference>
<evidence type="ECO:0000256" key="1">
    <source>
        <dbReference type="ARBA" id="ARBA00004370"/>
    </source>
</evidence>
<dbReference type="PROSITE" id="PS50262">
    <property type="entry name" value="G_PROTEIN_RECEP_F1_2"/>
    <property type="match status" value="1"/>
</dbReference>
<dbReference type="SUPFAM" id="SSF81321">
    <property type="entry name" value="Family A G protein-coupled receptor-like"/>
    <property type="match status" value="1"/>
</dbReference>
<feature type="transmembrane region" description="Helical" evidence="7">
    <location>
        <begin position="255"/>
        <end position="274"/>
    </location>
</feature>
<feature type="domain" description="G-protein coupled receptors family 1 profile" evidence="8">
    <location>
        <begin position="99"/>
        <end position="368"/>
    </location>
</feature>
<dbReference type="InterPro" id="IPR036291">
    <property type="entry name" value="NAD(P)-bd_dom_sf"/>
</dbReference>
<feature type="transmembrane region" description="Helical" evidence="7">
    <location>
        <begin position="199"/>
        <end position="219"/>
    </location>
</feature>
<dbReference type="Pfam" id="PF01370">
    <property type="entry name" value="Epimerase"/>
    <property type="match status" value="1"/>
</dbReference>
<dbReference type="PANTHER" id="PTHR10366">
    <property type="entry name" value="NAD DEPENDENT EPIMERASE/DEHYDRATASE"/>
    <property type="match status" value="1"/>
</dbReference>
<keyword evidence="3 7" id="KW-1133">Transmembrane helix</keyword>
<evidence type="ECO:0000313" key="10">
    <source>
        <dbReference type="WBParaSite" id="TCONS_00004101.p1"/>
    </source>
</evidence>
<evidence type="ECO:0000313" key="9">
    <source>
        <dbReference type="Proteomes" id="UP000035681"/>
    </source>
</evidence>
<dbReference type="InterPro" id="IPR001509">
    <property type="entry name" value="Epimerase_deHydtase"/>
</dbReference>
<feature type="transmembrane region" description="Helical" evidence="7">
    <location>
        <begin position="151"/>
        <end position="178"/>
    </location>
</feature>
<evidence type="ECO:0000256" key="4">
    <source>
        <dbReference type="ARBA" id="ARBA00023002"/>
    </source>
</evidence>
<dbReference type="WBParaSite" id="TCONS_00004101.p1">
    <property type="protein sequence ID" value="TCONS_00004101.p1"/>
    <property type="gene ID" value="XLOC_001085"/>
</dbReference>
<dbReference type="FunFam" id="3.40.50.720:FF:000336">
    <property type="entry name" value="Aldehyde reductase"/>
    <property type="match status" value="1"/>
</dbReference>
<keyword evidence="2 7" id="KW-0812">Transmembrane</keyword>
<evidence type="ECO:0000256" key="7">
    <source>
        <dbReference type="SAM" id="Phobius"/>
    </source>
</evidence>
<keyword evidence="9" id="KW-1185">Reference proteome</keyword>
<comment type="subcellular location">
    <subcellularLocation>
        <location evidence="1">Membrane</location>
    </subcellularLocation>
</comment>
<dbReference type="GO" id="GO:0016020">
    <property type="term" value="C:membrane"/>
    <property type="evidence" value="ECO:0007669"/>
    <property type="project" value="UniProtKB-SubCell"/>
</dbReference>
<evidence type="ECO:0000256" key="3">
    <source>
        <dbReference type="ARBA" id="ARBA00022989"/>
    </source>
</evidence>
<organism evidence="9 10">
    <name type="scientific">Strongyloides stercoralis</name>
    <name type="common">Threadworm</name>
    <dbReference type="NCBI Taxonomy" id="6248"/>
    <lineage>
        <taxon>Eukaryota</taxon>
        <taxon>Metazoa</taxon>
        <taxon>Ecdysozoa</taxon>
        <taxon>Nematoda</taxon>
        <taxon>Chromadorea</taxon>
        <taxon>Rhabditida</taxon>
        <taxon>Tylenchina</taxon>
        <taxon>Panagrolaimomorpha</taxon>
        <taxon>Strongyloidoidea</taxon>
        <taxon>Strongyloididae</taxon>
        <taxon>Strongyloides</taxon>
    </lineage>
</organism>
<dbReference type="AlphaFoldDB" id="A0AAF5CYX8"/>
<keyword evidence="5 7" id="KW-0472">Membrane</keyword>